<reference evidence="2" key="1">
    <citation type="submission" date="2022-09" db="EMBL/GenBank/DDBJ databases">
        <title>Diverse halophilic archaea isolated from saline environments.</title>
        <authorList>
            <person name="Cui H.-L."/>
        </authorList>
    </citation>
    <scope>NUCLEOTIDE SEQUENCE</scope>
    <source>
        <strain evidence="2">ZS-35-S2</strain>
    </source>
</reference>
<evidence type="ECO:0000256" key="1">
    <source>
        <dbReference type="SAM" id="Phobius"/>
    </source>
</evidence>
<evidence type="ECO:0000313" key="3">
    <source>
        <dbReference type="Proteomes" id="UP001057580"/>
    </source>
</evidence>
<keyword evidence="1" id="KW-1133">Transmembrane helix</keyword>
<sequence>MSHVGTAALGAAGAGALFAALVGAVALANRRLADPSDLDTRGAVVVAGGGLLSGALFALLGAERVGAWLGLPQLLAVVVAVAGTALLAGVGTVLLWPLAYRYLRWARTPSVLREEREEGFDP</sequence>
<feature type="transmembrane region" description="Helical" evidence="1">
    <location>
        <begin position="74"/>
        <end position="99"/>
    </location>
</feature>
<keyword evidence="3" id="KW-1185">Reference proteome</keyword>
<name>A0A9E7R577_9EURY</name>
<protein>
    <submittedName>
        <fullName evidence="2">Uncharacterized protein</fullName>
    </submittedName>
</protein>
<evidence type="ECO:0000313" key="2">
    <source>
        <dbReference type="EMBL" id="UWM56024.1"/>
    </source>
</evidence>
<keyword evidence="1" id="KW-0812">Transmembrane</keyword>
<dbReference type="RefSeq" id="WP_260595144.1">
    <property type="nucleotide sequence ID" value="NZ_CP104003.1"/>
</dbReference>
<dbReference type="EMBL" id="CP104003">
    <property type="protein sequence ID" value="UWM56024.1"/>
    <property type="molecule type" value="Genomic_DNA"/>
</dbReference>
<proteinExistence type="predicted"/>
<feature type="transmembrane region" description="Helical" evidence="1">
    <location>
        <begin position="42"/>
        <end position="62"/>
    </location>
</feature>
<organism evidence="2 3">
    <name type="scientific">Salinirubellus salinus</name>
    <dbReference type="NCBI Taxonomy" id="1364945"/>
    <lineage>
        <taxon>Archaea</taxon>
        <taxon>Methanobacteriati</taxon>
        <taxon>Methanobacteriota</taxon>
        <taxon>Stenosarchaea group</taxon>
        <taxon>Halobacteria</taxon>
        <taxon>Halobacteriales</taxon>
        <taxon>Natronomonadaceae</taxon>
        <taxon>Salinirubellus</taxon>
    </lineage>
</organism>
<dbReference type="GeneID" id="74942149"/>
<dbReference type="KEGG" id="ssai:N0B31_06965"/>
<dbReference type="AlphaFoldDB" id="A0A9E7R577"/>
<dbReference type="Proteomes" id="UP001057580">
    <property type="component" value="Chromosome"/>
</dbReference>
<keyword evidence="1" id="KW-0472">Membrane</keyword>
<accession>A0A9E7R577</accession>
<gene>
    <name evidence="2" type="ORF">N0B31_06965</name>
</gene>